<dbReference type="Proteomes" id="UP001607151">
    <property type="component" value="Unassembled WGS sequence"/>
</dbReference>
<reference evidence="3 4" key="1">
    <citation type="submission" date="2024-10" db="EMBL/GenBank/DDBJ databases">
        <authorList>
            <person name="Yibar A."/>
            <person name="Saticioglu I.B."/>
            <person name="Duman M."/>
            <person name="Ajmi N."/>
            <person name="Gurler F."/>
            <person name="Ay H."/>
            <person name="Onuk E."/>
            <person name="Guler S."/>
            <person name="Romalde J.L."/>
        </authorList>
    </citation>
    <scope>NUCLEOTIDE SEQUENCE [LARGE SCALE GENOMIC DNA]</scope>
    <source>
        <strain evidence="3 4">14-MA-B</strain>
    </source>
</reference>
<keyword evidence="4" id="KW-1185">Reference proteome</keyword>
<dbReference type="InterPro" id="IPR038989">
    <property type="entry name" value="UbiJ"/>
</dbReference>
<keyword evidence="1" id="KW-0831">Ubiquinone biosynthesis</keyword>
<dbReference type="HAMAP" id="MF_02215">
    <property type="entry name" value="UbiJ"/>
    <property type="match status" value="1"/>
</dbReference>
<evidence type="ECO:0000313" key="4">
    <source>
        <dbReference type="Proteomes" id="UP001607151"/>
    </source>
</evidence>
<accession>A0ABW7IXF3</accession>
<evidence type="ECO:0000313" key="3">
    <source>
        <dbReference type="EMBL" id="MFH0266303.1"/>
    </source>
</evidence>
<dbReference type="InterPro" id="IPR003033">
    <property type="entry name" value="SCP2_sterol-bd_dom"/>
</dbReference>
<dbReference type="InterPro" id="IPR036527">
    <property type="entry name" value="SCP2_sterol-bd_dom_sf"/>
</dbReference>
<protein>
    <recommendedName>
        <fullName evidence="1">Ubiquinone biosynthesis accessory factor UbiJ</fullName>
    </recommendedName>
</protein>
<evidence type="ECO:0000259" key="2">
    <source>
        <dbReference type="Pfam" id="PF02036"/>
    </source>
</evidence>
<keyword evidence="1" id="KW-0963">Cytoplasm</keyword>
<sequence length="201" mass="22987">MPFEPLVTGIIETTLNRLIIDAPEHQHQVARLKGKVIKVHLQELDRQLIFVFSHQVDVLSSYEAEPDCYLSLKLSVLSELKDQSNITRLIKQDKLVLEGDIQLAQKFSQLMTDIKPDPEEWLSRVTGDVVAHTVVQSAKNQAEWFKQGLQNQQRKLGTVLTQEWQVAPNALEVAYFCDQIDELASSLSRMEQRLDRLVAKL</sequence>
<dbReference type="EMBL" id="JBIHSN010000002">
    <property type="protein sequence ID" value="MFH0266303.1"/>
    <property type="molecule type" value="Genomic_DNA"/>
</dbReference>
<comment type="subcellular location">
    <subcellularLocation>
        <location evidence="1">Cytoplasm</location>
    </subcellularLocation>
</comment>
<comment type="pathway">
    <text evidence="1">Cofactor biosynthesis; ubiquinone biosynthesis.</text>
</comment>
<gene>
    <name evidence="1" type="primary">ubiJ</name>
    <name evidence="3" type="ORF">ACGRQ9_12700</name>
</gene>
<organism evidence="3 4">
    <name type="scientific">Vibrio rumoiensis</name>
    <dbReference type="NCBI Taxonomy" id="76258"/>
    <lineage>
        <taxon>Bacteria</taxon>
        <taxon>Pseudomonadati</taxon>
        <taxon>Pseudomonadota</taxon>
        <taxon>Gammaproteobacteria</taxon>
        <taxon>Vibrionales</taxon>
        <taxon>Vibrionaceae</taxon>
        <taxon>Vibrio</taxon>
    </lineage>
</organism>
<feature type="domain" description="SCP2" evidence="2">
    <location>
        <begin position="16"/>
        <end position="111"/>
    </location>
</feature>
<evidence type="ECO:0000256" key="1">
    <source>
        <dbReference type="HAMAP-Rule" id="MF_02215"/>
    </source>
</evidence>
<dbReference type="PANTHER" id="PTHR38693">
    <property type="entry name" value="UBIQUINONE BIOSYNTHESIS PROTEIN UBIJ"/>
    <property type="match status" value="1"/>
</dbReference>
<dbReference type="Pfam" id="PF02036">
    <property type="entry name" value="SCP2"/>
    <property type="match status" value="1"/>
</dbReference>
<comment type="caution">
    <text evidence="3">The sequence shown here is derived from an EMBL/GenBank/DDBJ whole genome shotgun (WGS) entry which is preliminary data.</text>
</comment>
<dbReference type="RefSeq" id="WP_394608072.1">
    <property type="nucleotide sequence ID" value="NZ_JBIHSN010000002.1"/>
</dbReference>
<name>A0ABW7IXF3_9VIBR</name>
<comment type="similarity">
    <text evidence="1">Belongs to the UbiJ family.</text>
</comment>
<dbReference type="PANTHER" id="PTHR38693:SF1">
    <property type="entry name" value="UBIQUINONE BIOSYNTHESIS ACCESSORY FACTOR UBIJ"/>
    <property type="match status" value="1"/>
</dbReference>
<comment type="function">
    <text evidence="1">Required for ubiquinone (coenzyme Q) biosynthesis. Binds hydrophobic ubiquinone biosynthetic intermediates via its SCP2 domain and is essential for the stability of the Ubi complex. May constitute a docking platform where Ubi enzymes assemble and access their SCP2-bound polyprenyl substrates.</text>
</comment>
<dbReference type="Gene3D" id="3.30.1050.10">
    <property type="entry name" value="SCP2 sterol-binding domain"/>
    <property type="match status" value="1"/>
</dbReference>
<dbReference type="SUPFAM" id="SSF55718">
    <property type="entry name" value="SCP-like"/>
    <property type="match status" value="1"/>
</dbReference>
<proteinExistence type="inferred from homology"/>